<evidence type="ECO:0000313" key="1">
    <source>
        <dbReference type="EMBL" id="HJG28479.1"/>
    </source>
</evidence>
<dbReference type="SUPFAM" id="SSF158622">
    <property type="entry name" value="YheA/YmcA-like"/>
    <property type="match status" value="1"/>
</dbReference>
<comment type="caution">
    <text evidence="1">The sequence shown here is derived from an EMBL/GenBank/DDBJ whole genome shotgun (WGS) entry which is preliminary data.</text>
</comment>
<name>A0A921LNU9_9FIRM</name>
<sequence length="135" mass="14569">MDCMDLFKKAAAAMQTDPRYLELDAARRANDADEELQGMIGEFNLARLDLNNESAKSETDAARVAELNQRINDLYSQIMASEGMVRYTAAKAECEAMVSYIDAIINTAMNGGDPMTVQQPQGSCSGSCATCGGCH</sequence>
<dbReference type="Gene3D" id="1.20.1500.10">
    <property type="entry name" value="YheA/YmcA-like"/>
    <property type="match status" value="1"/>
</dbReference>
<dbReference type="InterPro" id="IPR010368">
    <property type="entry name" value="Com_YlbF"/>
</dbReference>
<reference evidence="1" key="2">
    <citation type="submission" date="2021-09" db="EMBL/GenBank/DDBJ databases">
        <authorList>
            <person name="Gilroy R."/>
        </authorList>
    </citation>
    <scope>NUCLEOTIDE SEQUENCE</scope>
    <source>
        <strain evidence="1">ChiBcec21-2208</strain>
    </source>
</reference>
<gene>
    <name evidence="1" type="ORF">K8V20_07525</name>
</gene>
<dbReference type="AlphaFoldDB" id="A0A921LNU9"/>
<dbReference type="InterPro" id="IPR023378">
    <property type="entry name" value="YheA/YmcA-like_dom_sf"/>
</dbReference>
<reference evidence="1" key="1">
    <citation type="journal article" date="2021" name="PeerJ">
        <title>Extensive microbial diversity within the chicken gut microbiome revealed by metagenomics and culture.</title>
        <authorList>
            <person name="Gilroy R."/>
            <person name="Ravi A."/>
            <person name="Getino M."/>
            <person name="Pursley I."/>
            <person name="Horton D.L."/>
            <person name="Alikhan N.F."/>
            <person name="Baker D."/>
            <person name="Gharbi K."/>
            <person name="Hall N."/>
            <person name="Watson M."/>
            <person name="Adriaenssens E.M."/>
            <person name="Foster-Nyarko E."/>
            <person name="Jarju S."/>
            <person name="Secka A."/>
            <person name="Antonio M."/>
            <person name="Oren A."/>
            <person name="Chaudhuri R.R."/>
            <person name="La Ragione R."/>
            <person name="Hildebrand F."/>
            <person name="Pallen M.J."/>
        </authorList>
    </citation>
    <scope>NUCLEOTIDE SEQUENCE</scope>
    <source>
        <strain evidence="1">ChiBcec21-2208</strain>
    </source>
</reference>
<evidence type="ECO:0000313" key="2">
    <source>
        <dbReference type="Proteomes" id="UP000782880"/>
    </source>
</evidence>
<protein>
    <submittedName>
        <fullName evidence="1">YlbF family regulator</fullName>
    </submittedName>
</protein>
<organism evidence="1 2">
    <name type="scientific">Subdoligranulum variabile</name>
    <dbReference type="NCBI Taxonomy" id="214851"/>
    <lineage>
        <taxon>Bacteria</taxon>
        <taxon>Bacillati</taxon>
        <taxon>Bacillota</taxon>
        <taxon>Clostridia</taxon>
        <taxon>Eubacteriales</taxon>
        <taxon>Oscillospiraceae</taxon>
        <taxon>Subdoligranulum</taxon>
    </lineage>
</organism>
<dbReference type="Pfam" id="PF06133">
    <property type="entry name" value="Com_YlbF"/>
    <property type="match status" value="1"/>
</dbReference>
<accession>A0A921LNU9</accession>
<proteinExistence type="predicted"/>
<dbReference type="Proteomes" id="UP000782880">
    <property type="component" value="Unassembled WGS sequence"/>
</dbReference>
<dbReference type="EMBL" id="DYVE01000195">
    <property type="protein sequence ID" value="HJG28479.1"/>
    <property type="molecule type" value="Genomic_DNA"/>
</dbReference>